<proteinExistence type="predicted"/>
<dbReference type="OrthoDB" id="7859023at2"/>
<dbReference type="GO" id="GO:0003677">
    <property type="term" value="F:DNA binding"/>
    <property type="evidence" value="ECO:0007669"/>
    <property type="project" value="InterPro"/>
</dbReference>
<dbReference type="CDD" id="cd00093">
    <property type="entry name" value="HTH_XRE"/>
    <property type="match status" value="1"/>
</dbReference>
<name>A0A238Z4J5_9RHOB</name>
<dbReference type="RefSeq" id="WP_089273305.1">
    <property type="nucleotide sequence ID" value="NZ_FZNN01000024.1"/>
</dbReference>
<gene>
    <name evidence="1" type="ORF">SAMN06265370_12422</name>
</gene>
<evidence type="ECO:0000313" key="2">
    <source>
        <dbReference type="Proteomes" id="UP000198417"/>
    </source>
</evidence>
<dbReference type="EMBL" id="FZNN01000024">
    <property type="protein sequence ID" value="SNR78297.1"/>
    <property type="molecule type" value="Genomic_DNA"/>
</dbReference>
<dbReference type="AlphaFoldDB" id="A0A238Z4J5"/>
<accession>A0A238Z4J5</accession>
<dbReference type="InterPro" id="IPR001387">
    <property type="entry name" value="Cro/C1-type_HTH"/>
</dbReference>
<dbReference type="Gene3D" id="1.10.260.40">
    <property type="entry name" value="lambda repressor-like DNA-binding domains"/>
    <property type="match status" value="1"/>
</dbReference>
<dbReference type="SUPFAM" id="SSF47413">
    <property type="entry name" value="lambda repressor-like DNA-binding domains"/>
    <property type="match status" value="1"/>
</dbReference>
<dbReference type="Proteomes" id="UP000198417">
    <property type="component" value="Unassembled WGS sequence"/>
</dbReference>
<organism evidence="1 2">
    <name type="scientific">Puniceibacterium sediminis</name>
    <dbReference type="NCBI Taxonomy" id="1608407"/>
    <lineage>
        <taxon>Bacteria</taxon>
        <taxon>Pseudomonadati</taxon>
        <taxon>Pseudomonadota</taxon>
        <taxon>Alphaproteobacteria</taxon>
        <taxon>Rhodobacterales</taxon>
        <taxon>Paracoccaceae</taxon>
        <taxon>Puniceibacterium</taxon>
    </lineage>
</organism>
<dbReference type="InterPro" id="IPR010982">
    <property type="entry name" value="Lambda_DNA-bd_dom_sf"/>
</dbReference>
<evidence type="ECO:0008006" key="3">
    <source>
        <dbReference type="Google" id="ProtNLM"/>
    </source>
</evidence>
<evidence type="ECO:0000313" key="1">
    <source>
        <dbReference type="EMBL" id="SNR78297.1"/>
    </source>
</evidence>
<reference evidence="1 2" key="1">
    <citation type="submission" date="2017-06" db="EMBL/GenBank/DDBJ databases">
        <authorList>
            <person name="Kim H.J."/>
            <person name="Triplett B.A."/>
        </authorList>
    </citation>
    <scope>NUCLEOTIDE SEQUENCE [LARGE SCALE GENOMIC DNA]</scope>
    <source>
        <strain evidence="1 2">DSM 29052</strain>
    </source>
</reference>
<sequence>MRTHGTTAALLDQAIRASGKTQREIANETGFARPNVVSMMKSGEMRVPIERIPAIAESTGIDPVLLLNTAMTEYMPEMWSAIRSVLKLHLPEEGASTATLSDRDPG</sequence>
<keyword evidence="2" id="KW-1185">Reference proteome</keyword>
<protein>
    <recommendedName>
        <fullName evidence="3">Helix-turn-helix</fullName>
    </recommendedName>
</protein>